<dbReference type="AlphaFoldDB" id="A0AAN7XIT5"/>
<dbReference type="EMBL" id="JAUZQC010000014">
    <property type="protein sequence ID" value="KAK5860410.1"/>
    <property type="molecule type" value="Genomic_DNA"/>
</dbReference>
<gene>
    <name evidence="1" type="ORF">PBY51_021889</name>
</gene>
<evidence type="ECO:0000313" key="1">
    <source>
        <dbReference type="EMBL" id="KAK5860410.1"/>
    </source>
</evidence>
<dbReference type="Proteomes" id="UP001346869">
    <property type="component" value="Unassembled WGS sequence"/>
</dbReference>
<organism evidence="1 2">
    <name type="scientific">Eleginops maclovinus</name>
    <name type="common">Patagonian blennie</name>
    <name type="synonym">Eleginus maclovinus</name>
    <dbReference type="NCBI Taxonomy" id="56733"/>
    <lineage>
        <taxon>Eukaryota</taxon>
        <taxon>Metazoa</taxon>
        <taxon>Chordata</taxon>
        <taxon>Craniata</taxon>
        <taxon>Vertebrata</taxon>
        <taxon>Euteleostomi</taxon>
        <taxon>Actinopterygii</taxon>
        <taxon>Neopterygii</taxon>
        <taxon>Teleostei</taxon>
        <taxon>Neoteleostei</taxon>
        <taxon>Acanthomorphata</taxon>
        <taxon>Eupercaria</taxon>
        <taxon>Perciformes</taxon>
        <taxon>Notothenioidei</taxon>
        <taxon>Eleginopidae</taxon>
        <taxon>Eleginops</taxon>
    </lineage>
</organism>
<keyword evidence="2" id="KW-1185">Reference proteome</keyword>
<accession>A0AAN7XIT5</accession>
<reference evidence="1 2" key="1">
    <citation type="journal article" date="2023" name="Genes (Basel)">
        <title>Chromosome-Level Genome Assembly and Circadian Gene Repertoire of the Patagonia Blennie Eleginops maclovinus-The Closest Ancestral Proxy of Antarctic Cryonotothenioids.</title>
        <authorList>
            <person name="Cheng C.C."/>
            <person name="Rivera-Colon A.G."/>
            <person name="Minhas B.F."/>
            <person name="Wilson L."/>
            <person name="Rayamajhi N."/>
            <person name="Vargas-Chacoff L."/>
            <person name="Catchen J.M."/>
        </authorList>
    </citation>
    <scope>NUCLEOTIDE SEQUENCE [LARGE SCALE GENOMIC DNA]</scope>
    <source>
        <strain evidence="1">JMC-PN-2008</strain>
    </source>
</reference>
<evidence type="ECO:0000313" key="2">
    <source>
        <dbReference type="Proteomes" id="UP001346869"/>
    </source>
</evidence>
<name>A0AAN7XIT5_ELEMC</name>
<proteinExistence type="predicted"/>
<sequence length="134" mass="15215">MKYIPHPDICCFVWPDVPSVKCPADSPVRAADTEWGQRQARPAVAPAGERRAQRWIPASHCICWSRVMIWHASRGQREDRWHWTLGSVTTSLPGPGPRAFIQLVMTLVPLSACQQAMRRIRSPEKTVYGDGRLR</sequence>
<comment type="caution">
    <text evidence="1">The sequence shown here is derived from an EMBL/GenBank/DDBJ whole genome shotgun (WGS) entry which is preliminary data.</text>
</comment>
<reference evidence="1 2" key="2">
    <citation type="journal article" date="2023" name="Mol. Biol. Evol.">
        <title>Genomics of Secondarily Temperate Adaptation in the Only Non-Antarctic Icefish.</title>
        <authorList>
            <person name="Rivera-Colon A.G."/>
            <person name="Rayamajhi N."/>
            <person name="Minhas B.F."/>
            <person name="Madrigal G."/>
            <person name="Bilyk K.T."/>
            <person name="Yoon V."/>
            <person name="Hune M."/>
            <person name="Gregory S."/>
            <person name="Cheng C.H.C."/>
            <person name="Catchen J.M."/>
        </authorList>
    </citation>
    <scope>NUCLEOTIDE SEQUENCE [LARGE SCALE GENOMIC DNA]</scope>
    <source>
        <strain evidence="1">JMC-PN-2008</strain>
    </source>
</reference>
<protein>
    <submittedName>
        <fullName evidence="1">Uncharacterized protein</fullName>
    </submittedName>
</protein>